<dbReference type="InterPro" id="IPR050661">
    <property type="entry name" value="BglG_antiterminators"/>
</dbReference>
<protein>
    <submittedName>
        <fullName evidence="7">Sugar lyase</fullName>
    </submittedName>
</protein>
<evidence type="ECO:0000256" key="2">
    <source>
        <dbReference type="ARBA" id="ARBA00023015"/>
    </source>
</evidence>
<dbReference type="CDD" id="cd00211">
    <property type="entry name" value="PTS_IIA_fru"/>
    <property type="match status" value="1"/>
</dbReference>
<reference evidence="7 8" key="1">
    <citation type="submission" date="2014-08" db="EMBL/GenBank/DDBJ databases">
        <title>Clostridium innocuum, an unnegligible vancomycin-resistant pathogen causing extra-intestinal infections.</title>
        <authorList>
            <person name="Feng Y."/>
            <person name="Chiu C.-H."/>
        </authorList>
    </citation>
    <scope>NUCLEOTIDE SEQUENCE [LARGE SCALE GENOMIC DNA]</scope>
    <source>
        <strain evidence="7 8">AN88</strain>
    </source>
</reference>
<dbReference type="InterPro" id="IPR013196">
    <property type="entry name" value="HTH_11"/>
</dbReference>
<keyword evidence="1" id="KW-0677">Repeat</keyword>
<dbReference type="Proteomes" id="UP000030008">
    <property type="component" value="Unassembled WGS sequence"/>
</dbReference>
<proteinExistence type="predicted"/>
<dbReference type="PROSITE" id="PS51372">
    <property type="entry name" value="PRD_2"/>
    <property type="match status" value="1"/>
</dbReference>
<dbReference type="SUPFAM" id="SSF55804">
    <property type="entry name" value="Phoshotransferase/anion transport protein"/>
    <property type="match status" value="1"/>
</dbReference>
<feature type="domain" description="PTS EIIA type-2" evidence="5">
    <location>
        <begin position="486"/>
        <end position="625"/>
    </location>
</feature>
<organism evidence="7 8">
    <name type="scientific">Clostridium innocuum</name>
    <dbReference type="NCBI Taxonomy" id="1522"/>
    <lineage>
        <taxon>Bacteria</taxon>
        <taxon>Bacillati</taxon>
        <taxon>Bacillota</taxon>
        <taxon>Clostridia</taxon>
        <taxon>Eubacteriales</taxon>
        <taxon>Clostridiaceae</taxon>
        <taxon>Clostridium</taxon>
    </lineage>
</organism>
<dbReference type="Pfam" id="PF05043">
    <property type="entry name" value="Mga"/>
    <property type="match status" value="1"/>
</dbReference>
<evidence type="ECO:0000256" key="1">
    <source>
        <dbReference type="ARBA" id="ARBA00022737"/>
    </source>
</evidence>
<evidence type="ECO:0000259" key="6">
    <source>
        <dbReference type="PROSITE" id="PS51372"/>
    </source>
</evidence>
<dbReference type="Pfam" id="PF00359">
    <property type="entry name" value="PTS_EIIA_2"/>
    <property type="match status" value="1"/>
</dbReference>
<dbReference type="PROSITE" id="PS51094">
    <property type="entry name" value="PTS_EIIA_TYPE_2"/>
    <property type="match status" value="1"/>
</dbReference>
<dbReference type="InterPro" id="IPR036388">
    <property type="entry name" value="WH-like_DNA-bd_sf"/>
</dbReference>
<dbReference type="EMBL" id="JQIF01000076">
    <property type="protein sequence ID" value="KGJ52255.1"/>
    <property type="molecule type" value="Genomic_DNA"/>
</dbReference>
<keyword evidence="4" id="KW-0804">Transcription</keyword>
<dbReference type="GO" id="GO:0006355">
    <property type="term" value="P:regulation of DNA-templated transcription"/>
    <property type="evidence" value="ECO:0007669"/>
    <property type="project" value="InterPro"/>
</dbReference>
<gene>
    <name evidence="7" type="ORF">CIAN88_15700</name>
</gene>
<feature type="domain" description="PRD" evidence="6">
    <location>
        <begin position="277"/>
        <end position="384"/>
    </location>
</feature>
<keyword evidence="7" id="KW-0456">Lyase</keyword>
<evidence type="ECO:0000256" key="4">
    <source>
        <dbReference type="ARBA" id="ARBA00023163"/>
    </source>
</evidence>
<dbReference type="InterPro" id="IPR002178">
    <property type="entry name" value="PTS_EIIA_type-2_dom"/>
</dbReference>
<sequence length="625" mass="73250">MLQMTKRQKKLVACLHNHPSEFRRADDLAKDLQLSQRTIRNEIRQINNLFDEPFILSWKGKGYQLNPNNQLPDDVMDVESDSGSRKFHILKQLLSCDQVNYYELADAYYISESTLDKTLQELNHIIHTRYENISIQRINSQVQIDCDEKQRRLVYSCFLVHEIQEYDFDIRNYTGFFSSCNILELKSYIVSFNRKHHLGMRDFEIFSFILHIAVMMERIAKGWDINNPKEQAEEKSQKLAEEFYKGLYEQQHIILSSSELNYLALLFSGKISRITSEKIQDYEQFIEDIIRDIKQIYDIDLSQNESFRDSLLVHLLGLDARIKTNSFLSNPLIQDTKQHFPLLYDMSVYVASRIQQKFHCALIEDEIGYLTLHLMNAVEKIQQKLTRKIILITSLGRAQNQYLISRLTNATSHFLIEVIRCVSIFETAQIDELTADLIVSTMPMKLHTDIPIYTCSNFLHDAEIEQILMLLSKEEHPSKRLQQLGQFFDEQLFFTEMDFTSDRDVIRFLCDRLMEAGCCDEEFYNKVIERERIAPTAYGNLFAIPHPIEKCAFRNAIAVCTLKHPIVWQNKKVRIIFLFSLCPGHNRDFEDIFEQLVSLLNDVSNVKLLLRQTTLSGFLDTFSSL</sequence>
<dbReference type="InterPro" id="IPR007737">
    <property type="entry name" value="Mga_HTH"/>
</dbReference>
<dbReference type="InterPro" id="IPR036634">
    <property type="entry name" value="PRD_sf"/>
</dbReference>
<dbReference type="Gene3D" id="1.10.1790.10">
    <property type="entry name" value="PRD domain"/>
    <property type="match status" value="2"/>
</dbReference>
<name>A0A099I3I1_CLOIN</name>
<dbReference type="SUPFAM" id="SSF63520">
    <property type="entry name" value="PTS-regulatory domain, PRD"/>
    <property type="match status" value="2"/>
</dbReference>
<dbReference type="Pfam" id="PF00874">
    <property type="entry name" value="PRD"/>
    <property type="match status" value="2"/>
</dbReference>
<keyword evidence="2" id="KW-0805">Transcription regulation</keyword>
<dbReference type="RefSeq" id="WP_044906544.1">
    <property type="nucleotide sequence ID" value="NZ_JQIF01000076.1"/>
</dbReference>
<dbReference type="Gene3D" id="1.10.10.10">
    <property type="entry name" value="Winged helix-like DNA-binding domain superfamily/Winged helix DNA-binding domain"/>
    <property type="match status" value="1"/>
</dbReference>
<dbReference type="PANTHER" id="PTHR30185">
    <property type="entry name" value="CRYPTIC BETA-GLUCOSIDE BGL OPERON ANTITERMINATOR"/>
    <property type="match status" value="1"/>
</dbReference>
<dbReference type="InterPro" id="IPR016152">
    <property type="entry name" value="PTrfase/Anion_transptr"/>
</dbReference>
<dbReference type="InterPro" id="IPR011608">
    <property type="entry name" value="PRD"/>
</dbReference>
<dbReference type="Pfam" id="PF08279">
    <property type="entry name" value="HTH_11"/>
    <property type="match status" value="1"/>
</dbReference>
<dbReference type="AlphaFoldDB" id="A0A099I3I1"/>
<dbReference type="Gene3D" id="3.40.930.10">
    <property type="entry name" value="Mannitol-specific EII, Chain A"/>
    <property type="match status" value="1"/>
</dbReference>
<keyword evidence="3" id="KW-0010">Activator</keyword>
<comment type="caution">
    <text evidence="7">The sequence shown here is derived from an EMBL/GenBank/DDBJ whole genome shotgun (WGS) entry which is preliminary data.</text>
</comment>
<evidence type="ECO:0000256" key="3">
    <source>
        <dbReference type="ARBA" id="ARBA00023159"/>
    </source>
</evidence>
<evidence type="ECO:0000313" key="8">
    <source>
        <dbReference type="Proteomes" id="UP000030008"/>
    </source>
</evidence>
<dbReference type="PANTHER" id="PTHR30185:SF12">
    <property type="entry name" value="TRANSCRIPTIONAL REGULATOR MANR"/>
    <property type="match status" value="1"/>
</dbReference>
<evidence type="ECO:0000259" key="5">
    <source>
        <dbReference type="PROSITE" id="PS51094"/>
    </source>
</evidence>
<evidence type="ECO:0000313" key="7">
    <source>
        <dbReference type="EMBL" id="KGJ52255.1"/>
    </source>
</evidence>
<accession>A0A099I3I1</accession>
<dbReference type="GO" id="GO:0016829">
    <property type="term" value="F:lyase activity"/>
    <property type="evidence" value="ECO:0007669"/>
    <property type="project" value="UniProtKB-KW"/>
</dbReference>